<organism evidence="1 2">
    <name type="scientific">Favolaschia claudopus</name>
    <dbReference type="NCBI Taxonomy" id="2862362"/>
    <lineage>
        <taxon>Eukaryota</taxon>
        <taxon>Fungi</taxon>
        <taxon>Dikarya</taxon>
        <taxon>Basidiomycota</taxon>
        <taxon>Agaricomycotina</taxon>
        <taxon>Agaricomycetes</taxon>
        <taxon>Agaricomycetidae</taxon>
        <taxon>Agaricales</taxon>
        <taxon>Marasmiineae</taxon>
        <taxon>Mycenaceae</taxon>
        <taxon>Favolaschia</taxon>
    </lineage>
</organism>
<comment type="caution">
    <text evidence="1">The sequence shown here is derived from an EMBL/GenBank/DDBJ whole genome shotgun (WGS) entry which is preliminary data.</text>
</comment>
<reference evidence="1 2" key="1">
    <citation type="journal article" date="2024" name="J Genomics">
        <title>Draft genome sequencing and assembly of Favolaschia claudopus CIRM-BRFM 2984 isolated from oak limbs.</title>
        <authorList>
            <person name="Navarro D."/>
            <person name="Drula E."/>
            <person name="Chaduli D."/>
            <person name="Cazenave R."/>
            <person name="Ahrendt S."/>
            <person name="Wang J."/>
            <person name="Lipzen A."/>
            <person name="Daum C."/>
            <person name="Barry K."/>
            <person name="Grigoriev I.V."/>
            <person name="Favel A."/>
            <person name="Rosso M.N."/>
            <person name="Martin F."/>
        </authorList>
    </citation>
    <scope>NUCLEOTIDE SEQUENCE [LARGE SCALE GENOMIC DNA]</scope>
    <source>
        <strain evidence="1 2">CIRM-BRFM 2984</strain>
    </source>
</reference>
<name>A0AAW0AHW9_9AGAR</name>
<evidence type="ECO:0000313" key="1">
    <source>
        <dbReference type="EMBL" id="KAK7008492.1"/>
    </source>
</evidence>
<proteinExistence type="predicted"/>
<gene>
    <name evidence="1" type="ORF">R3P38DRAFT_3210743</name>
</gene>
<dbReference type="Proteomes" id="UP001362999">
    <property type="component" value="Unassembled WGS sequence"/>
</dbReference>
<evidence type="ECO:0000313" key="2">
    <source>
        <dbReference type="Proteomes" id="UP001362999"/>
    </source>
</evidence>
<keyword evidence="2" id="KW-1185">Reference proteome</keyword>
<sequence length="319" mass="35296">MPGFTTSRLSAFPRRSARLGADNAPTGIGELKLYVLLYESPFYPSSLLHSVACRHRREAGLAAALTPNLKTPCRPVGRPVLHLVAYAAEQYSCRRPRRISRHRLGSSDEALSASPSFLPVFVTIRRSDVKLACKIQDSSLRALSTTKIQESFVYELKERSALFCASVSSTSPAILPPEKSSLSANLLAALVSTRNDVLLVPRQRRLVPPPALQRVQVHPGAHDASLLWIARLDLIQASLRYGDARCLRSSGGLDFLGASSEVGKELYVNATHFKRELSLLRRLRWFRGRQLHSFRRAGVLTPKDPRLSGRPLTTRTPTA</sequence>
<accession>A0AAW0AHW9</accession>
<dbReference type="AlphaFoldDB" id="A0AAW0AHW9"/>
<protein>
    <submittedName>
        <fullName evidence="1">Uncharacterized protein</fullName>
    </submittedName>
</protein>
<dbReference type="EMBL" id="JAWWNJ010000067">
    <property type="protein sequence ID" value="KAK7008492.1"/>
    <property type="molecule type" value="Genomic_DNA"/>
</dbReference>